<accession>A0ABW2MUM4</accession>
<dbReference type="RefSeq" id="WP_380216237.1">
    <property type="nucleotide sequence ID" value="NZ_JBHTBN010000001.1"/>
</dbReference>
<name>A0ABW2MUM4_9FLAO</name>
<evidence type="ECO:0000313" key="1">
    <source>
        <dbReference type="EMBL" id="MFC7356466.1"/>
    </source>
</evidence>
<organism evidence="1 2">
    <name type="scientific">Jejudonia soesokkakensis</name>
    <dbReference type="NCBI Taxonomy" id="1323432"/>
    <lineage>
        <taxon>Bacteria</taxon>
        <taxon>Pseudomonadati</taxon>
        <taxon>Bacteroidota</taxon>
        <taxon>Flavobacteriia</taxon>
        <taxon>Flavobacteriales</taxon>
        <taxon>Flavobacteriaceae</taxon>
        <taxon>Jejudonia</taxon>
    </lineage>
</organism>
<evidence type="ECO:0000313" key="2">
    <source>
        <dbReference type="Proteomes" id="UP001596415"/>
    </source>
</evidence>
<dbReference type="EMBL" id="JBHTBN010000001">
    <property type="protein sequence ID" value="MFC7356466.1"/>
    <property type="molecule type" value="Genomic_DNA"/>
</dbReference>
<gene>
    <name evidence="1" type="ORF">ACFQO1_02100</name>
</gene>
<dbReference type="Proteomes" id="UP001596415">
    <property type="component" value="Unassembled WGS sequence"/>
</dbReference>
<proteinExistence type="predicted"/>
<reference evidence="2" key="1">
    <citation type="journal article" date="2019" name="Int. J. Syst. Evol. Microbiol.">
        <title>The Global Catalogue of Microorganisms (GCM) 10K type strain sequencing project: providing services to taxonomists for standard genome sequencing and annotation.</title>
        <authorList>
            <consortium name="The Broad Institute Genomics Platform"/>
            <consortium name="The Broad Institute Genome Sequencing Center for Infectious Disease"/>
            <person name="Wu L."/>
            <person name="Ma J."/>
        </authorList>
    </citation>
    <scope>NUCLEOTIDE SEQUENCE [LARGE SCALE GENOMIC DNA]</scope>
    <source>
        <strain evidence="2">CGMCC 1.16306</strain>
    </source>
</reference>
<keyword evidence="2" id="KW-1185">Reference proteome</keyword>
<sequence length="242" mass="28556">MKTILTLLLTLFLLNTSFSQEKFEDDLDAFKLRKFRVELNRAFNQHEGFRILMVNWLDVTTLNEYENLMSKFLEPKMKGIRQMVFDGMANKLCPFRERCEMELQSVGISNEEYWSNYLVNIYKPSSIQAFYKIDEDNPNTLDKVEVIKLVSTEKWMIYNSEKTSKGYFQMDFYEDYSCNIEMEIDKVLYKSIKCINSENLSATLKNQMGDVLEIEFFIPELAGVDIDILGTNVRFDYSSFKN</sequence>
<protein>
    <submittedName>
        <fullName evidence="1">Uncharacterized protein</fullName>
    </submittedName>
</protein>
<comment type="caution">
    <text evidence="1">The sequence shown here is derived from an EMBL/GenBank/DDBJ whole genome shotgun (WGS) entry which is preliminary data.</text>
</comment>